<evidence type="ECO:0000256" key="3">
    <source>
        <dbReference type="ARBA" id="ARBA00005204"/>
    </source>
</evidence>
<dbReference type="InterPro" id="IPR021130">
    <property type="entry name" value="PRib-ATP_PPHydrolase-like"/>
</dbReference>
<keyword evidence="11 13" id="KW-0067">ATP-binding</keyword>
<evidence type="ECO:0000256" key="10">
    <source>
        <dbReference type="ARBA" id="ARBA00022801"/>
    </source>
</evidence>
<evidence type="ECO:0000256" key="12">
    <source>
        <dbReference type="ARBA" id="ARBA00023102"/>
    </source>
</evidence>
<dbReference type="Pfam" id="PF01503">
    <property type="entry name" value="PRA-PH"/>
    <property type="match status" value="1"/>
</dbReference>
<dbReference type="HAMAP" id="MF_01020">
    <property type="entry name" value="HisE"/>
    <property type="match status" value="1"/>
</dbReference>
<evidence type="ECO:0000313" key="14">
    <source>
        <dbReference type="EMBL" id="NNU17284.1"/>
    </source>
</evidence>
<dbReference type="AlphaFoldDB" id="A0A7Y3RNG0"/>
<keyword evidence="15" id="KW-1185">Reference proteome</keyword>
<keyword evidence="9 13" id="KW-0547">Nucleotide-binding</keyword>
<dbReference type="Proteomes" id="UP000536835">
    <property type="component" value="Unassembled WGS sequence"/>
</dbReference>
<name>A0A7Y3RNG0_9PROT</name>
<accession>A0A7Y3RNG0</accession>
<gene>
    <name evidence="13" type="primary">hisE</name>
    <name evidence="14" type="ORF">HK107_13215</name>
</gene>
<comment type="pathway">
    <text evidence="3 13">Amino-acid biosynthesis; L-histidine biosynthesis; L-histidine from 5-phospho-alpha-D-ribose 1-diphosphate: step 2/9.</text>
</comment>
<dbReference type="NCBIfam" id="NF001613">
    <property type="entry name" value="PRK00400.1-5"/>
    <property type="match status" value="1"/>
</dbReference>
<dbReference type="InterPro" id="IPR008179">
    <property type="entry name" value="HisE"/>
</dbReference>
<evidence type="ECO:0000256" key="11">
    <source>
        <dbReference type="ARBA" id="ARBA00022840"/>
    </source>
</evidence>
<dbReference type="CDD" id="cd11534">
    <property type="entry name" value="NTP-PPase_HisIE_like"/>
    <property type="match status" value="1"/>
</dbReference>
<keyword evidence="10 13" id="KW-0378">Hydrolase</keyword>
<dbReference type="UniPathway" id="UPA00031">
    <property type="reaction ID" value="UER00007"/>
</dbReference>
<evidence type="ECO:0000256" key="6">
    <source>
        <dbReference type="ARBA" id="ARBA00013336"/>
    </source>
</evidence>
<evidence type="ECO:0000256" key="8">
    <source>
        <dbReference type="ARBA" id="ARBA00022605"/>
    </source>
</evidence>
<dbReference type="GO" id="GO:0005524">
    <property type="term" value="F:ATP binding"/>
    <property type="evidence" value="ECO:0007669"/>
    <property type="project" value="UniProtKB-KW"/>
</dbReference>
<reference evidence="14 15" key="1">
    <citation type="submission" date="2020-05" db="EMBL/GenBank/DDBJ databases">
        <title>Parvularcula mediterraneae sp. nov., isolated from polypropylene straw from shallow seawater of the seashore of Laganas in Zakynthos island, Greece.</title>
        <authorList>
            <person name="Szabo I."/>
            <person name="Al-Omari J."/>
            <person name="Rado J."/>
            <person name="Szerdahelyi G.S."/>
        </authorList>
    </citation>
    <scope>NUCLEOTIDE SEQUENCE [LARGE SCALE GENOMIC DNA]</scope>
    <source>
        <strain evidence="14 15">ZS-1/3</strain>
    </source>
</reference>
<comment type="catalytic activity">
    <reaction evidence="1 13">
        <text>1-(5-phospho-beta-D-ribosyl)-ATP + H2O = 1-(5-phospho-beta-D-ribosyl)-5'-AMP + diphosphate + H(+)</text>
        <dbReference type="Rhea" id="RHEA:22828"/>
        <dbReference type="ChEBI" id="CHEBI:15377"/>
        <dbReference type="ChEBI" id="CHEBI:15378"/>
        <dbReference type="ChEBI" id="CHEBI:33019"/>
        <dbReference type="ChEBI" id="CHEBI:59457"/>
        <dbReference type="ChEBI" id="CHEBI:73183"/>
        <dbReference type="EC" id="3.6.1.31"/>
    </reaction>
</comment>
<comment type="similarity">
    <text evidence="4 13">Belongs to the PRA-PH family.</text>
</comment>
<evidence type="ECO:0000256" key="7">
    <source>
        <dbReference type="ARBA" id="ARBA00022490"/>
    </source>
</evidence>
<dbReference type="SUPFAM" id="SSF101386">
    <property type="entry name" value="all-alpha NTP pyrophosphatases"/>
    <property type="match status" value="1"/>
</dbReference>
<protein>
    <recommendedName>
        <fullName evidence="6 13">Phosphoribosyl-ATP pyrophosphatase</fullName>
        <shortName evidence="13">PRA-PH</shortName>
        <ecNumber evidence="5 13">3.6.1.31</ecNumber>
    </recommendedName>
</protein>
<dbReference type="EMBL" id="JABFCX010000003">
    <property type="protein sequence ID" value="NNU17284.1"/>
    <property type="molecule type" value="Genomic_DNA"/>
</dbReference>
<dbReference type="GO" id="GO:0005737">
    <property type="term" value="C:cytoplasm"/>
    <property type="evidence" value="ECO:0007669"/>
    <property type="project" value="UniProtKB-SubCell"/>
</dbReference>
<evidence type="ECO:0000256" key="2">
    <source>
        <dbReference type="ARBA" id="ARBA00004496"/>
    </source>
</evidence>
<sequence length="109" mass="11508">MVSKIGNALDGLTKRIEARRGDDPSTSYTAKLLSEGKARCAKKMGEEAVETALAGALGDKEELAAESADLLYHLAVLLEANGISFDEVAAELEKRAGTSGIAEKASRER</sequence>
<dbReference type="FunFam" id="1.10.287.1080:FF:000002">
    <property type="entry name" value="Histidine biosynthesis bifunctional protein HisIE"/>
    <property type="match status" value="1"/>
</dbReference>
<dbReference type="NCBIfam" id="TIGR03188">
    <property type="entry name" value="histidine_hisI"/>
    <property type="match status" value="1"/>
</dbReference>
<evidence type="ECO:0000256" key="4">
    <source>
        <dbReference type="ARBA" id="ARBA00009392"/>
    </source>
</evidence>
<keyword evidence="12 13" id="KW-0368">Histidine biosynthesis</keyword>
<keyword evidence="8 13" id="KW-0028">Amino-acid biosynthesis</keyword>
<comment type="caution">
    <text evidence="14">The sequence shown here is derived from an EMBL/GenBank/DDBJ whole genome shotgun (WGS) entry which is preliminary data.</text>
</comment>
<evidence type="ECO:0000256" key="9">
    <source>
        <dbReference type="ARBA" id="ARBA00022741"/>
    </source>
</evidence>
<dbReference type="RefSeq" id="WP_173200558.1">
    <property type="nucleotide sequence ID" value="NZ_JABFCX010000003.1"/>
</dbReference>
<dbReference type="GO" id="GO:0004636">
    <property type="term" value="F:phosphoribosyl-ATP diphosphatase activity"/>
    <property type="evidence" value="ECO:0007669"/>
    <property type="project" value="UniProtKB-UniRule"/>
</dbReference>
<dbReference type="Gene3D" id="1.10.287.1080">
    <property type="entry name" value="MazG-like"/>
    <property type="match status" value="1"/>
</dbReference>
<evidence type="ECO:0000313" key="15">
    <source>
        <dbReference type="Proteomes" id="UP000536835"/>
    </source>
</evidence>
<evidence type="ECO:0000256" key="1">
    <source>
        <dbReference type="ARBA" id="ARBA00001460"/>
    </source>
</evidence>
<evidence type="ECO:0000256" key="5">
    <source>
        <dbReference type="ARBA" id="ARBA00012414"/>
    </source>
</evidence>
<organism evidence="14 15">
    <name type="scientific">Parvularcula mediterranea</name>
    <dbReference type="NCBI Taxonomy" id="2732508"/>
    <lineage>
        <taxon>Bacteria</taxon>
        <taxon>Pseudomonadati</taxon>
        <taxon>Pseudomonadota</taxon>
        <taxon>Alphaproteobacteria</taxon>
        <taxon>Parvularculales</taxon>
        <taxon>Parvularculaceae</taxon>
        <taxon>Parvularcula</taxon>
    </lineage>
</organism>
<dbReference type="PANTHER" id="PTHR42945:SF9">
    <property type="entry name" value="HISTIDINE BIOSYNTHESIS BIFUNCTIONAL PROTEIN HISIE"/>
    <property type="match status" value="1"/>
</dbReference>
<evidence type="ECO:0000256" key="13">
    <source>
        <dbReference type="HAMAP-Rule" id="MF_01020"/>
    </source>
</evidence>
<dbReference type="GO" id="GO:0000105">
    <property type="term" value="P:L-histidine biosynthetic process"/>
    <property type="evidence" value="ECO:0007669"/>
    <property type="project" value="UniProtKB-UniRule"/>
</dbReference>
<proteinExistence type="inferred from homology"/>
<dbReference type="PANTHER" id="PTHR42945">
    <property type="entry name" value="HISTIDINE BIOSYNTHESIS BIFUNCTIONAL PROTEIN"/>
    <property type="match status" value="1"/>
</dbReference>
<keyword evidence="7 13" id="KW-0963">Cytoplasm</keyword>
<dbReference type="EC" id="3.6.1.31" evidence="5 13"/>
<comment type="subcellular location">
    <subcellularLocation>
        <location evidence="2 13">Cytoplasm</location>
    </subcellularLocation>
</comment>